<name>A0A4R4GDS3_9BACT</name>
<feature type="region of interest" description="Disordered" evidence="1">
    <location>
        <begin position="133"/>
        <end position="155"/>
    </location>
</feature>
<evidence type="ECO:0000313" key="4">
    <source>
        <dbReference type="EMBL" id="QJR77672.1"/>
    </source>
</evidence>
<dbReference type="EMBL" id="CP046176">
    <property type="protein sequence ID" value="QJR77672.1"/>
    <property type="molecule type" value="Genomic_DNA"/>
</dbReference>
<reference evidence="4 7" key="2">
    <citation type="submission" date="2019-11" db="EMBL/GenBank/DDBJ databases">
        <title>Complete genome sequence of Bacteroides dorei DSM 17855.</title>
        <authorList>
            <person name="Russell J.T."/>
        </authorList>
    </citation>
    <scope>NUCLEOTIDE SEQUENCE [LARGE SCALE GENOMIC DNA]</scope>
    <source>
        <strain evidence="4 7">DSM 17855</strain>
    </source>
</reference>
<feature type="compositionally biased region" description="Basic and acidic residues" evidence="1">
    <location>
        <begin position="133"/>
        <end position="150"/>
    </location>
</feature>
<gene>
    <name evidence="5" type="ORF">E1I98_20835</name>
    <name evidence="4" type="ORF">GKD17_15500</name>
    <name evidence="3" type="ORF">KSU80_00700</name>
</gene>
<dbReference type="Proteomes" id="UP000500949">
    <property type="component" value="Chromosome"/>
</dbReference>
<reference evidence="5 6" key="1">
    <citation type="journal article" date="2019" name="Nat. Microbiol.">
        <title>Genomic variation and strain-specific functional adaptation in the human gut microbiome during early life.</title>
        <authorList>
            <person name="Vatanen T."/>
            <person name="Plichta D.R."/>
            <person name="Somani J."/>
            <person name="Munch P.C."/>
            <person name="Arthur T.D."/>
            <person name="Hall A.B."/>
            <person name="Rudolf S."/>
            <person name="Oakeley E.J."/>
            <person name="Ke X."/>
            <person name="Young R.A."/>
            <person name="Haiser H.J."/>
            <person name="Kolde R."/>
            <person name="Yassour M."/>
            <person name="Luopajarvi K."/>
            <person name="Siljander H."/>
            <person name="Virtanen S.M."/>
            <person name="Ilonen J."/>
            <person name="Uibo R."/>
            <person name="Tillmann V."/>
            <person name="Mokurov S."/>
            <person name="Dorshakova N."/>
            <person name="Porter J.A."/>
            <person name="McHardy A.C."/>
            <person name="Lahdesmaki H."/>
            <person name="Vlamakis H."/>
            <person name="Huttenhower C."/>
            <person name="Knip M."/>
            <person name="Xavier R.J."/>
        </authorList>
    </citation>
    <scope>NUCLEOTIDE SEQUENCE [LARGE SCALE GENOMIC DNA]</scope>
    <source>
        <strain evidence="5 6">RJX1047</strain>
    </source>
</reference>
<evidence type="ECO:0000313" key="3">
    <source>
        <dbReference type="EMBL" id="MBV3121713.1"/>
    </source>
</evidence>
<sequence length="289" mass="30556">MKKKSFLSGIGAKLALAAVALTTVVFTSCEKEEFNVEPIEQAPASATIFATVYDQTTGENLGTATTTIAAGENGAIAKQKVTVICPFSSAEYLPVASIDVEVPEVAKGQMILIPVTFYAQKIASAAQNVSTSKDEDSIEQVKSESNKTSKEYTGTGKPQEVEYDALVGTKILNKTELYSYIETLVNSRAMSNDNVIAVLKALVDTYDNMATKTIKTEVTMTEGVTFVFKPVTPMTEYVMSISATVDNVIYTIPNVKVKEAGTTDAGLEVLSHGHGHGDNGNAGGGAAGK</sequence>
<evidence type="ECO:0000256" key="2">
    <source>
        <dbReference type="SAM" id="SignalP"/>
    </source>
</evidence>
<dbReference type="RefSeq" id="WP_007832195.1">
    <property type="nucleotide sequence ID" value="NZ_CAXSRD010000006.1"/>
</dbReference>
<accession>A0A4R4GDS3</accession>
<dbReference type="PROSITE" id="PS51257">
    <property type="entry name" value="PROKAR_LIPOPROTEIN"/>
    <property type="match status" value="1"/>
</dbReference>
<dbReference type="GeneID" id="93448082"/>
<proteinExistence type="predicted"/>
<dbReference type="Proteomes" id="UP000777173">
    <property type="component" value="Unassembled WGS sequence"/>
</dbReference>
<feature type="signal peptide" evidence="2">
    <location>
        <begin position="1"/>
        <end position="17"/>
    </location>
</feature>
<dbReference type="EMBL" id="JAHOAX010000001">
    <property type="protein sequence ID" value="MBV3121713.1"/>
    <property type="molecule type" value="Genomic_DNA"/>
</dbReference>
<dbReference type="Proteomes" id="UP000294527">
    <property type="component" value="Unassembled WGS sequence"/>
</dbReference>
<dbReference type="EMBL" id="SLTU01000002">
    <property type="protein sequence ID" value="TDA73774.1"/>
    <property type="molecule type" value="Genomic_DNA"/>
</dbReference>
<feature type="chain" id="PRO_5044089172" evidence="2">
    <location>
        <begin position="18"/>
        <end position="289"/>
    </location>
</feature>
<evidence type="ECO:0000313" key="6">
    <source>
        <dbReference type="Proteomes" id="UP000294527"/>
    </source>
</evidence>
<evidence type="ECO:0000313" key="5">
    <source>
        <dbReference type="EMBL" id="TDA73774.1"/>
    </source>
</evidence>
<protein>
    <submittedName>
        <fullName evidence="5">DUF3869 domain-containing protein</fullName>
    </submittedName>
</protein>
<organism evidence="5 6">
    <name type="scientific">Phocaeicola dorei</name>
    <dbReference type="NCBI Taxonomy" id="357276"/>
    <lineage>
        <taxon>Bacteria</taxon>
        <taxon>Pseudomonadati</taxon>
        <taxon>Bacteroidota</taxon>
        <taxon>Bacteroidia</taxon>
        <taxon>Bacteroidales</taxon>
        <taxon>Bacteroidaceae</taxon>
        <taxon>Phocaeicola</taxon>
    </lineage>
</organism>
<keyword evidence="2" id="KW-0732">Signal</keyword>
<evidence type="ECO:0000256" key="1">
    <source>
        <dbReference type="SAM" id="MobiDB-lite"/>
    </source>
</evidence>
<dbReference type="AlphaFoldDB" id="A0A4R4GDS3"/>
<reference evidence="3" key="3">
    <citation type="submission" date="2021-06" db="EMBL/GenBank/DDBJ databases">
        <title>Collection of gut derived symbiotic bacterial strains cultured from healthy donors.</title>
        <authorList>
            <person name="Lin H."/>
            <person name="Littmann E."/>
            <person name="Pamer E.G."/>
        </authorList>
    </citation>
    <scope>NUCLEOTIDE SEQUENCE</scope>
    <source>
        <strain evidence="3">MSK.5.10</strain>
    </source>
</reference>
<evidence type="ECO:0000313" key="7">
    <source>
        <dbReference type="Proteomes" id="UP000500949"/>
    </source>
</evidence>